<comment type="caution">
    <text evidence="1">The sequence shown here is derived from an EMBL/GenBank/DDBJ whole genome shotgun (WGS) entry which is preliminary data.</text>
</comment>
<reference evidence="1 2" key="1">
    <citation type="submission" date="2018-06" db="EMBL/GenBank/DDBJ databases">
        <title>Genomic Encyclopedia of Type Strains, Phase IV (KMG-IV): sequencing the most valuable type-strain genomes for metagenomic binning, comparative biology and taxonomic classification.</title>
        <authorList>
            <person name="Goeker M."/>
        </authorList>
    </citation>
    <scope>NUCLEOTIDE SEQUENCE [LARGE SCALE GENOMIC DNA]</scope>
    <source>
        <strain evidence="1 2">DSM 25619</strain>
    </source>
</reference>
<organism evidence="1 2">
    <name type="scientific">Pseudochrobactrum asaccharolyticum</name>
    <dbReference type="NCBI Taxonomy" id="354351"/>
    <lineage>
        <taxon>Bacteria</taxon>
        <taxon>Pseudomonadati</taxon>
        <taxon>Pseudomonadota</taxon>
        <taxon>Alphaproteobacteria</taxon>
        <taxon>Hyphomicrobiales</taxon>
        <taxon>Brucellaceae</taxon>
        <taxon>Pseudochrobactrum</taxon>
    </lineage>
</organism>
<protein>
    <submittedName>
        <fullName evidence="1">Uncharacterized protein</fullName>
    </submittedName>
</protein>
<accession>A0A366DLI1</accession>
<name>A0A366DLI1_9HYPH</name>
<keyword evidence="2" id="KW-1185">Reference proteome</keyword>
<dbReference type="EMBL" id="QNRH01000011">
    <property type="protein sequence ID" value="RBO90911.1"/>
    <property type="molecule type" value="Genomic_DNA"/>
</dbReference>
<evidence type="ECO:0000313" key="1">
    <source>
        <dbReference type="EMBL" id="RBO90911.1"/>
    </source>
</evidence>
<evidence type="ECO:0000313" key="2">
    <source>
        <dbReference type="Proteomes" id="UP000252893"/>
    </source>
</evidence>
<sequence length="61" mass="6853">MRPSIPSKANALPAKWTAILRNWAAGEEVTAIGAQNMRVVEDAFIYRLVWALEAVRTRRVS</sequence>
<gene>
    <name evidence="1" type="ORF">DFR47_1116</name>
</gene>
<proteinExistence type="predicted"/>
<dbReference type="AlphaFoldDB" id="A0A366DLI1"/>
<dbReference type="Proteomes" id="UP000252893">
    <property type="component" value="Unassembled WGS sequence"/>
</dbReference>